<sequence>MFPGEGTGIQSHSEPNLSDFQDLGVLASAALSPEVVRPHQEAPPKKGNITKWKKGNSQVLTETLVKNALIKELLGKKKCKDEKPALTEKKKSSKSSKNTTKKMPCRALLFKAENSSSDSENEMVFDDDSDIDVDMDDYTAEKDEVSVADFILVEFLDKRVKKCFAGEVKEDISEGYVVTFFWRKSPSRKFVSLKVVDESLVPKRDIVMKLPVPSISGGTENDAKALVFDISLRKYLVE</sequence>
<evidence type="ECO:0000313" key="3">
    <source>
        <dbReference type="Proteomes" id="UP001187531"/>
    </source>
</evidence>
<organism evidence="2 3">
    <name type="scientific">Artemia franciscana</name>
    <name type="common">Brine shrimp</name>
    <name type="synonym">Artemia sanfranciscana</name>
    <dbReference type="NCBI Taxonomy" id="6661"/>
    <lineage>
        <taxon>Eukaryota</taxon>
        <taxon>Metazoa</taxon>
        <taxon>Ecdysozoa</taxon>
        <taxon>Arthropoda</taxon>
        <taxon>Crustacea</taxon>
        <taxon>Branchiopoda</taxon>
        <taxon>Anostraca</taxon>
        <taxon>Artemiidae</taxon>
        <taxon>Artemia</taxon>
    </lineage>
</organism>
<proteinExistence type="predicted"/>
<feature type="region of interest" description="Disordered" evidence="1">
    <location>
        <begin position="82"/>
        <end position="101"/>
    </location>
</feature>
<feature type="region of interest" description="Disordered" evidence="1">
    <location>
        <begin position="33"/>
        <end position="54"/>
    </location>
</feature>
<feature type="compositionally biased region" description="Polar residues" evidence="1">
    <location>
        <begin position="8"/>
        <end position="19"/>
    </location>
</feature>
<gene>
    <name evidence="2" type="ORF">QYM36_009740</name>
</gene>
<dbReference type="AlphaFoldDB" id="A0AA88HL81"/>
<name>A0AA88HL81_ARTSF</name>
<feature type="region of interest" description="Disordered" evidence="1">
    <location>
        <begin position="1"/>
        <end position="20"/>
    </location>
</feature>
<comment type="caution">
    <text evidence="2">The sequence shown here is derived from an EMBL/GenBank/DDBJ whole genome shotgun (WGS) entry which is preliminary data.</text>
</comment>
<reference evidence="2" key="1">
    <citation type="submission" date="2023-07" db="EMBL/GenBank/DDBJ databases">
        <title>Chromosome-level genome assembly of Artemia franciscana.</title>
        <authorList>
            <person name="Jo E."/>
        </authorList>
    </citation>
    <scope>NUCLEOTIDE SEQUENCE</scope>
    <source>
        <tissue evidence="2">Whole body</tissue>
    </source>
</reference>
<dbReference type="Proteomes" id="UP001187531">
    <property type="component" value="Unassembled WGS sequence"/>
</dbReference>
<dbReference type="EMBL" id="JAVRJZ010000014">
    <property type="protein sequence ID" value="KAK2713950.1"/>
    <property type="molecule type" value="Genomic_DNA"/>
</dbReference>
<evidence type="ECO:0000256" key="1">
    <source>
        <dbReference type="SAM" id="MobiDB-lite"/>
    </source>
</evidence>
<accession>A0AA88HL81</accession>
<evidence type="ECO:0000313" key="2">
    <source>
        <dbReference type="EMBL" id="KAK2713950.1"/>
    </source>
</evidence>
<keyword evidence="3" id="KW-1185">Reference proteome</keyword>
<feature type="compositionally biased region" description="Basic residues" evidence="1">
    <location>
        <begin position="91"/>
        <end position="101"/>
    </location>
</feature>
<protein>
    <submittedName>
        <fullName evidence="2">Uncharacterized protein</fullName>
    </submittedName>
</protein>